<protein>
    <submittedName>
        <fullName evidence="5">Kinesin motor domain-containing protein</fullName>
    </submittedName>
</protein>
<dbReference type="STRING" id="6186.A0A183JU72"/>
<dbReference type="PROSITE" id="PS50067">
    <property type="entry name" value="KINESIN_MOTOR_2"/>
    <property type="match status" value="1"/>
</dbReference>
<evidence type="ECO:0000313" key="4">
    <source>
        <dbReference type="Proteomes" id="UP000279833"/>
    </source>
</evidence>
<comment type="similarity">
    <text evidence="1">Belongs to the TRAFAC class myosin-kinesin ATPase superfamily. Kinesin family.</text>
</comment>
<dbReference type="Proteomes" id="UP000279833">
    <property type="component" value="Unassembled WGS sequence"/>
</dbReference>
<evidence type="ECO:0000256" key="1">
    <source>
        <dbReference type="PROSITE-ProRule" id="PRU00283"/>
    </source>
</evidence>
<comment type="caution">
    <text evidence="1">Lacks conserved residue(s) required for the propagation of feature annotation.</text>
</comment>
<gene>
    <name evidence="3" type="ORF">SCUD_LOCUS6263</name>
</gene>
<dbReference type="WBParaSite" id="SCUD_0000626301-mRNA-1">
    <property type="protein sequence ID" value="SCUD_0000626301-mRNA-1"/>
    <property type="gene ID" value="SCUD_0000626301"/>
</dbReference>
<organism evidence="5">
    <name type="scientific">Schistosoma curassoni</name>
    <dbReference type="NCBI Taxonomy" id="6186"/>
    <lineage>
        <taxon>Eukaryota</taxon>
        <taxon>Metazoa</taxon>
        <taxon>Spiralia</taxon>
        <taxon>Lophotrochozoa</taxon>
        <taxon>Platyhelminthes</taxon>
        <taxon>Trematoda</taxon>
        <taxon>Digenea</taxon>
        <taxon>Strigeidida</taxon>
        <taxon>Schistosomatoidea</taxon>
        <taxon>Schistosomatidae</taxon>
        <taxon>Schistosoma</taxon>
    </lineage>
</organism>
<dbReference type="GO" id="GO:0007018">
    <property type="term" value="P:microtubule-based movement"/>
    <property type="evidence" value="ECO:0007669"/>
    <property type="project" value="InterPro"/>
</dbReference>
<dbReference type="GO" id="GO:0005524">
    <property type="term" value="F:ATP binding"/>
    <property type="evidence" value="ECO:0007669"/>
    <property type="project" value="InterPro"/>
</dbReference>
<evidence type="ECO:0000259" key="2">
    <source>
        <dbReference type="PROSITE" id="PS50067"/>
    </source>
</evidence>
<name>A0A183JU72_9TREM</name>
<evidence type="ECO:0000313" key="3">
    <source>
        <dbReference type="EMBL" id="VDP02469.1"/>
    </source>
</evidence>
<dbReference type="GO" id="GO:0008017">
    <property type="term" value="F:microtubule binding"/>
    <property type="evidence" value="ECO:0007669"/>
    <property type="project" value="InterPro"/>
</dbReference>
<reference evidence="5" key="1">
    <citation type="submission" date="2016-06" db="UniProtKB">
        <authorList>
            <consortium name="WormBaseParasite"/>
        </authorList>
    </citation>
    <scope>IDENTIFICATION</scope>
</reference>
<dbReference type="InterPro" id="IPR001752">
    <property type="entry name" value="Kinesin_motor_dom"/>
</dbReference>
<dbReference type="GO" id="GO:0003777">
    <property type="term" value="F:microtubule motor activity"/>
    <property type="evidence" value="ECO:0007669"/>
    <property type="project" value="InterPro"/>
</dbReference>
<sequence length="38" mass="4310">MRIREHPDDGPYVEGLTQATLTDVKTLRTVIGKSIKNR</sequence>
<evidence type="ECO:0000313" key="5">
    <source>
        <dbReference type="WBParaSite" id="SCUD_0000626301-mRNA-1"/>
    </source>
</evidence>
<keyword evidence="4" id="KW-1185">Reference proteome</keyword>
<dbReference type="AlphaFoldDB" id="A0A183JU72"/>
<feature type="domain" description="Kinesin motor" evidence="2">
    <location>
        <begin position="1"/>
        <end position="38"/>
    </location>
</feature>
<proteinExistence type="inferred from homology"/>
<accession>A0A183JU72</accession>
<dbReference type="EMBL" id="UZAK01013077">
    <property type="protein sequence ID" value="VDP02469.1"/>
    <property type="molecule type" value="Genomic_DNA"/>
</dbReference>
<reference evidence="3 4" key="2">
    <citation type="submission" date="2018-11" db="EMBL/GenBank/DDBJ databases">
        <authorList>
            <consortium name="Pathogen Informatics"/>
        </authorList>
    </citation>
    <scope>NUCLEOTIDE SEQUENCE [LARGE SCALE GENOMIC DNA]</scope>
    <source>
        <strain evidence="3">Dakar</strain>
        <strain evidence="4">Dakar, Senegal</strain>
    </source>
</reference>